<name>A0ABP7TWE4_9FLAO</name>
<proteinExistence type="predicted"/>
<accession>A0ABP7TWE4</accession>
<evidence type="ECO:0000313" key="2">
    <source>
        <dbReference type="EMBL" id="GAA4032274.1"/>
    </source>
</evidence>
<evidence type="ECO:0000259" key="1">
    <source>
        <dbReference type="Pfam" id="PF10543"/>
    </source>
</evidence>
<feature type="domain" description="KilA-N DNA-binding" evidence="1">
    <location>
        <begin position="23"/>
        <end position="108"/>
    </location>
</feature>
<sequence length="186" mass="21679">MIEAKIKLVMEHEITVSDDNIGSKIFVIRHQKVMLDKDLAALYQVDTKQLKRQVRRNIERFPEDFMFELTQGEYEILRSQFGTLKRGEHSKYLPMAFTEQGVAMLSSVLSSPTAIKVNIQIIRVFAKIRALYVDTLDLKLEIEAIKKKLSHQSQNIELVFNYLEELMDKKDDKTPRKTIGFKTKDD</sequence>
<gene>
    <name evidence="2" type="ORF">GCM10022386_15530</name>
</gene>
<dbReference type="Pfam" id="PF10543">
    <property type="entry name" value="ORF6N"/>
    <property type="match status" value="1"/>
</dbReference>
<protein>
    <submittedName>
        <fullName evidence="2">ORF6N domain-containing protein</fullName>
    </submittedName>
</protein>
<reference evidence="3" key="1">
    <citation type="journal article" date="2019" name="Int. J. Syst. Evol. Microbiol.">
        <title>The Global Catalogue of Microorganisms (GCM) 10K type strain sequencing project: providing services to taxonomists for standard genome sequencing and annotation.</title>
        <authorList>
            <consortium name="The Broad Institute Genomics Platform"/>
            <consortium name="The Broad Institute Genome Sequencing Center for Infectious Disease"/>
            <person name="Wu L."/>
            <person name="Ma J."/>
        </authorList>
    </citation>
    <scope>NUCLEOTIDE SEQUENCE [LARGE SCALE GENOMIC DNA]</scope>
    <source>
        <strain evidence="3">JCM 17064</strain>
    </source>
</reference>
<dbReference type="Proteomes" id="UP001500968">
    <property type="component" value="Unassembled WGS sequence"/>
</dbReference>
<dbReference type="InterPro" id="IPR018873">
    <property type="entry name" value="KilA-N_DNA-bd_domain"/>
</dbReference>
<evidence type="ECO:0000313" key="3">
    <source>
        <dbReference type="Proteomes" id="UP001500968"/>
    </source>
</evidence>
<keyword evidence="3" id="KW-1185">Reference proteome</keyword>
<comment type="caution">
    <text evidence="2">The sequence shown here is derived from an EMBL/GenBank/DDBJ whole genome shotgun (WGS) entry which is preliminary data.</text>
</comment>
<dbReference type="EMBL" id="BAABCR010000015">
    <property type="protein sequence ID" value="GAA4032274.1"/>
    <property type="molecule type" value="Genomic_DNA"/>
</dbReference>
<organism evidence="2 3">
    <name type="scientific">Flavobacterium cheonhonense</name>
    <dbReference type="NCBI Taxonomy" id="706185"/>
    <lineage>
        <taxon>Bacteria</taxon>
        <taxon>Pseudomonadati</taxon>
        <taxon>Bacteroidota</taxon>
        <taxon>Flavobacteriia</taxon>
        <taxon>Flavobacteriales</taxon>
        <taxon>Flavobacteriaceae</taxon>
        <taxon>Flavobacterium</taxon>
    </lineage>
</organism>